<dbReference type="InterPro" id="IPR029016">
    <property type="entry name" value="GAF-like_dom_sf"/>
</dbReference>
<evidence type="ECO:0000256" key="2">
    <source>
        <dbReference type="ARBA" id="ARBA00012438"/>
    </source>
</evidence>
<organism evidence="10 11">
    <name type="scientific">Halosimplex rubrum</name>
    <dbReference type="NCBI Taxonomy" id="869889"/>
    <lineage>
        <taxon>Archaea</taxon>
        <taxon>Methanobacteriati</taxon>
        <taxon>Methanobacteriota</taxon>
        <taxon>Stenosarchaea group</taxon>
        <taxon>Halobacteria</taxon>
        <taxon>Halobacteriales</taxon>
        <taxon>Haloarculaceae</taxon>
        <taxon>Halosimplex</taxon>
    </lineage>
</organism>
<proteinExistence type="predicted"/>
<feature type="domain" description="PAC" evidence="9">
    <location>
        <begin position="1084"/>
        <end position="1135"/>
    </location>
</feature>
<keyword evidence="4" id="KW-0808">Transferase</keyword>
<dbReference type="Gene3D" id="3.30.450.20">
    <property type="entry name" value="PAS domain"/>
    <property type="match status" value="9"/>
</dbReference>
<dbReference type="GO" id="GO:0004673">
    <property type="term" value="F:protein histidine kinase activity"/>
    <property type="evidence" value="ECO:0007669"/>
    <property type="project" value="UniProtKB-EC"/>
</dbReference>
<feature type="domain" description="PAC" evidence="9">
    <location>
        <begin position="580"/>
        <end position="633"/>
    </location>
</feature>
<dbReference type="InterPro" id="IPR000014">
    <property type="entry name" value="PAS"/>
</dbReference>
<dbReference type="GO" id="GO:0006355">
    <property type="term" value="P:regulation of DNA-templated transcription"/>
    <property type="evidence" value="ECO:0007669"/>
    <property type="project" value="InterPro"/>
</dbReference>
<dbReference type="GeneID" id="56076980"/>
<feature type="domain" description="PAC" evidence="9">
    <location>
        <begin position="713"/>
        <end position="764"/>
    </location>
</feature>
<dbReference type="EMBL" id="CP058910">
    <property type="protein sequence ID" value="QLH76503.1"/>
    <property type="molecule type" value="Genomic_DNA"/>
</dbReference>
<dbReference type="SMART" id="SM00091">
    <property type="entry name" value="PAS"/>
    <property type="match status" value="7"/>
</dbReference>
<dbReference type="InterPro" id="IPR000700">
    <property type="entry name" value="PAS-assoc_C"/>
</dbReference>
<gene>
    <name evidence="10" type="ORF">HZS55_03915</name>
</gene>
<dbReference type="Pfam" id="PF15915">
    <property type="entry name" value="BAT"/>
    <property type="match status" value="1"/>
</dbReference>
<reference evidence="10 11" key="1">
    <citation type="submission" date="2020-07" db="EMBL/GenBank/DDBJ databases">
        <title>Halosimplex pelagicum sp. nov. and Halosimplex rubrum sp. nov., isolated from salted brown alga Laminaria, and emended description of the genus Halosimplex.</title>
        <authorList>
            <person name="Cui H."/>
        </authorList>
    </citation>
    <scope>NUCLEOTIDE SEQUENCE [LARGE SCALE GENOMIC DNA]</scope>
    <source>
        <strain evidence="10 11">R27</strain>
    </source>
</reference>
<dbReference type="SUPFAM" id="SSF55781">
    <property type="entry name" value="GAF domain-like"/>
    <property type="match status" value="2"/>
</dbReference>
<dbReference type="PROSITE" id="PS50112">
    <property type="entry name" value="PAS"/>
    <property type="match status" value="6"/>
</dbReference>
<dbReference type="InterPro" id="IPR007050">
    <property type="entry name" value="HTH_bacterioopsin"/>
</dbReference>
<dbReference type="Pfam" id="PF04967">
    <property type="entry name" value="HTH_10"/>
    <property type="match status" value="1"/>
</dbReference>
<name>A0A7D5NYI7_9EURY</name>
<feature type="domain" description="PAC" evidence="9">
    <location>
        <begin position="1210"/>
        <end position="1263"/>
    </location>
</feature>
<evidence type="ECO:0000256" key="4">
    <source>
        <dbReference type="ARBA" id="ARBA00022679"/>
    </source>
</evidence>
<comment type="catalytic activity">
    <reaction evidence="1">
        <text>ATP + protein L-histidine = ADP + protein N-phospho-L-histidine.</text>
        <dbReference type="EC" id="2.7.13.3"/>
    </reaction>
</comment>
<dbReference type="Gene3D" id="2.10.70.100">
    <property type="match status" value="2"/>
</dbReference>
<feature type="domain" description="PAS" evidence="8">
    <location>
        <begin position="765"/>
        <end position="810"/>
    </location>
</feature>
<accession>A0A7D5NYI7</accession>
<evidence type="ECO:0000259" key="8">
    <source>
        <dbReference type="PROSITE" id="PS50112"/>
    </source>
</evidence>
<dbReference type="Pfam" id="PF00989">
    <property type="entry name" value="PAS"/>
    <property type="match status" value="2"/>
</dbReference>
<dbReference type="PROSITE" id="PS50113">
    <property type="entry name" value="PAC"/>
    <property type="match status" value="7"/>
</dbReference>
<dbReference type="InterPro" id="IPR035965">
    <property type="entry name" value="PAS-like_dom_sf"/>
</dbReference>
<dbReference type="Pfam" id="PF13426">
    <property type="entry name" value="PAS_9"/>
    <property type="match status" value="1"/>
</dbReference>
<dbReference type="SUPFAM" id="SSF55785">
    <property type="entry name" value="PYP-like sensor domain (PAS domain)"/>
    <property type="match status" value="9"/>
</dbReference>
<evidence type="ECO:0000313" key="10">
    <source>
        <dbReference type="EMBL" id="QLH76503.1"/>
    </source>
</evidence>
<feature type="domain" description="PAS" evidence="8">
    <location>
        <begin position="392"/>
        <end position="462"/>
    </location>
</feature>
<dbReference type="InterPro" id="IPR013655">
    <property type="entry name" value="PAS_fold_3"/>
</dbReference>
<dbReference type="CDD" id="cd00130">
    <property type="entry name" value="PAS"/>
    <property type="match status" value="8"/>
</dbReference>
<sequence length="1840" mass="203375">MDAGSLLDAVTGWGVADRGSTTARGDPGRVPGRPSGVRPVLVAVAAVALAAAVAGVVAVDGVPSVRSVGPLVGLLGPGLLGLAASDDRDEGIAELVADVERVREGEDVTFETDREDGLGDLAEAVEGLARDLRECERERSLQERVIESAPVGITVADVTEPEEPLVAVNDRFEEVTGYDEAECLGRNCRFLQGEDTDEESVARLRRAIDAEEETTVELRNYRADGTEFWNRVRLAPVENDGGEVTHYVGFQEDVTDRVERAAELERQSSLLDSIFDQVPIHLYVKDREGRYERVSSAYIDEAYDWDPERVIGETDRDLFGDELAEESHADDLRVVETGEPIVGKEEYVPDVEEWNLTTKVPWRGADGEVRGLFGVSQKVTERKEHERELAQYREYTDDILDAIDDVFYVLDADGDLLRWNETLAEVTGYDDAEIAEMSAADFVVEADREAVERGIANIDEAAGVPLEGRFETKDGEVIPFEIVASPLENPDGERIVAGIARDISERKERERRLEAIVENTEDPIYIKDREGRYRFVNEAAAENFGKPPAAITGMSDDDLFDEETAADILSDDRRVVETGEPVSREVVRPIDGEERVYLDYKYPYRDEDGEIIGLMGISRDITERKAAEKKLRDRERRLQEYREYTEDILDAIDDVFYVFDGTGAIQRWNDAVAEVSGYDDAEIAEMHGTDFFPEYAHERVAEAIGSVFEGGEDRVDAPVVTSDGEEIPYEFVASRLENPDGDPVLVGVGRDISERKARERELRATKERMQKFIETSPVGVVATDPEGTVTLWNDAMEDIFGWSAEEVVGEPYPAVPDDREGDDEIRQRVLSGESFTQIERQRVRKDGERIDISLSTTPIRDDDGEVTEVVGYIEDITERKERERELAARSAAMEQSIDGMAILDAEGRYEFVNRAHAEVYGYDDPEAFLGETWELCYGDEAVERLEREVLPVLADEGEWRGEAAGLRADGSTFPQELSLTVLDDGRMVCVVRDITERRERQRELERTADLLGRAEKMADLGGWTVDIASGESRQVRWTDNLYDIWGVDGEEGPLTEGVLDLVRPDDREAHRDRIRRATEAGEPWDTEYRIRAGDGAERWIHSICEPVVEDGETVELRGSIQDVTDRKEREEELERTKDLLQQAGRIAAIGGWELDLTGAEPEMTWTDELYRLHGVPPDTDIDLESAVGFYHPDDREEIRDYFRRAVEVGESYDMEVRLGTDESLRWVRAIGEPVRDDDGEVVRVRGSIQDITEQKERELALESLHEATRDLLGVETDTETAELVVDTAQSVLDVAGVAVYLLDDSANHLDAVACSEGFDRLCDAAPVGAGAADSLLWNTYVTGTPTVFDDTGTVAESQVFGPEVSGGLLVPVGDHGVFVVATEDRAVGGPTRQLAETLVATTEAAFDRLASERTLRERDAELADQNARLRRQIGITDLIRRIDQSLIQAESREAIEAAVCDRLVESDDVAFAWIGGLDAAGERVEPSAWAGDGAEYLDAVDLALGGDEPAARTAAAETPTVVGNVVDDLQREPWRKAALAREFHSVVSVPLAFEEYFYGVLTVYASEPDDFGDLEREVFAELGENIAYSINAVETQRALHTDQRVELTLSFDAEEDVLGRLARAADCTVAFEGLAAHSESETGLFLTTAGAPVGAVTDALDALVSVRDFRLVGEPGAEGDGGSGGDDAGASALFEVTVDGDSLAAAFVRHGAGPRSIRAVPADIEAVVDVSAATDVRAFVEMLGETYPSVELTTRRTVDRSDDRERRAGSAFDALTDRQLEVLRTAYYAGFFEWPRTSTGEDVAEMLDVSQPTVNRHLRVGQQRLLDRLFEDHTASADAE</sequence>
<keyword evidence="5" id="KW-0418">Kinase</keyword>
<dbReference type="OrthoDB" id="165911at2157"/>
<feature type="domain" description="PAS" evidence="8">
    <location>
        <begin position="1154"/>
        <end position="1209"/>
    </location>
</feature>
<dbReference type="InterPro" id="IPR003018">
    <property type="entry name" value="GAF"/>
</dbReference>
<dbReference type="PANTHER" id="PTHR43304">
    <property type="entry name" value="PHYTOCHROME-LIKE PROTEIN CPH1"/>
    <property type="match status" value="1"/>
</dbReference>
<protein>
    <recommendedName>
        <fullName evidence="2">histidine kinase</fullName>
        <ecNumber evidence="2">2.7.13.3</ecNumber>
    </recommendedName>
</protein>
<dbReference type="EC" id="2.7.13.3" evidence="2"/>
<feature type="domain" description="PAS" evidence="8">
    <location>
        <begin position="138"/>
        <end position="211"/>
    </location>
</feature>
<dbReference type="NCBIfam" id="TIGR00229">
    <property type="entry name" value="sensory_box"/>
    <property type="match status" value="9"/>
</dbReference>
<dbReference type="Gene3D" id="3.30.450.40">
    <property type="match status" value="2"/>
</dbReference>
<evidence type="ECO:0000256" key="5">
    <source>
        <dbReference type="ARBA" id="ARBA00022777"/>
    </source>
</evidence>
<dbReference type="Pfam" id="PF08447">
    <property type="entry name" value="PAS_3"/>
    <property type="match status" value="2"/>
</dbReference>
<feature type="domain" description="PAC" evidence="9">
    <location>
        <begin position="214"/>
        <end position="266"/>
    </location>
</feature>
<dbReference type="InterPro" id="IPR052162">
    <property type="entry name" value="Sensor_kinase/Photoreceptor"/>
</dbReference>
<evidence type="ECO:0000256" key="6">
    <source>
        <dbReference type="ARBA" id="ARBA00023015"/>
    </source>
</evidence>
<feature type="domain" description="PAC" evidence="9">
    <location>
        <begin position="836"/>
        <end position="888"/>
    </location>
</feature>
<evidence type="ECO:0000259" key="9">
    <source>
        <dbReference type="PROSITE" id="PS50113"/>
    </source>
</evidence>
<dbReference type="Proteomes" id="UP000509667">
    <property type="component" value="Chromosome"/>
</dbReference>
<dbReference type="InterPro" id="IPR013767">
    <property type="entry name" value="PAS_fold"/>
</dbReference>
<keyword evidence="11" id="KW-1185">Reference proteome</keyword>
<dbReference type="Pfam" id="PF08448">
    <property type="entry name" value="PAS_4"/>
    <property type="match status" value="4"/>
</dbReference>
<dbReference type="PANTHER" id="PTHR43304:SF1">
    <property type="entry name" value="PAC DOMAIN-CONTAINING PROTEIN"/>
    <property type="match status" value="1"/>
</dbReference>
<evidence type="ECO:0000256" key="1">
    <source>
        <dbReference type="ARBA" id="ARBA00000085"/>
    </source>
</evidence>
<keyword evidence="7" id="KW-0804">Transcription</keyword>
<dbReference type="KEGG" id="hrr:HZS55_03915"/>
<dbReference type="Gene3D" id="1.10.10.10">
    <property type="entry name" value="Winged helix-like DNA-binding domain superfamily/Winged helix DNA-binding domain"/>
    <property type="match status" value="1"/>
</dbReference>
<feature type="domain" description="PAS" evidence="8">
    <location>
        <begin position="509"/>
        <end position="579"/>
    </location>
</feature>
<evidence type="ECO:0000313" key="11">
    <source>
        <dbReference type="Proteomes" id="UP000509667"/>
    </source>
</evidence>
<keyword evidence="6" id="KW-0805">Transcription regulation</keyword>
<evidence type="ECO:0000256" key="7">
    <source>
        <dbReference type="ARBA" id="ARBA00023163"/>
    </source>
</evidence>
<dbReference type="Pfam" id="PF13185">
    <property type="entry name" value="GAF_2"/>
    <property type="match status" value="1"/>
</dbReference>
<dbReference type="InterPro" id="IPR013656">
    <property type="entry name" value="PAS_4"/>
</dbReference>
<evidence type="ECO:0000256" key="3">
    <source>
        <dbReference type="ARBA" id="ARBA00022553"/>
    </source>
</evidence>
<dbReference type="InterPro" id="IPR001610">
    <property type="entry name" value="PAC"/>
</dbReference>
<keyword evidence="3" id="KW-0597">Phosphoprotein</keyword>
<feature type="domain" description="PAS" evidence="8">
    <location>
        <begin position="641"/>
        <end position="711"/>
    </location>
</feature>
<dbReference type="InterPro" id="IPR031803">
    <property type="entry name" value="BAT_GAF/HTH-assoc"/>
</dbReference>
<feature type="domain" description="PAC" evidence="9">
    <location>
        <begin position="464"/>
        <end position="515"/>
    </location>
</feature>
<dbReference type="SMART" id="SM00086">
    <property type="entry name" value="PAC"/>
    <property type="match status" value="8"/>
</dbReference>
<dbReference type="RefSeq" id="WP_179910440.1">
    <property type="nucleotide sequence ID" value="NZ_CP058910.1"/>
</dbReference>
<dbReference type="InterPro" id="IPR036388">
    <property type="entry name" value="WH-like_DNA-bd_sf"/>
</dbReference>